<dbReference type="SMART" id="SM00062">
    <property type="entry name" value="PBPb"/>
    <property type="match status" value="1"/>
</dbReference>
<protein>
    <recommendedName>
        <fullName evidence="2">Solute-binding protein family 3/N-terminal domain-containing protein</fullName>
    </recommendedName>
</protein>
<comment type="similarity">
    <text evidence="1">Belongs to the bacterial solute-binding protein SsuA/TauA family.</text>
</comment>
<dbReference type="InterPro" id="IPR015168">
    <property type="entry name" value="SsuA/THI5"/>
</dbReference>
<dbReference type="eggNOG" id="COG0715">
    <property type="taxonomic scope" value="Bacteria"/>
</dbReference>
<dbReference type="Pfam" id="PF09084">
    <property type="entry name" value="NMT1"/>
    <property type="match status" value="1"/>
</dbReference>
<proteinExistence type="inferred from homology"/>
<dbReference type="Proteomes" id="UP000006420">
    <property type="component" value="Unassembled WGS sequence"/>
</dbReference>
<organism evidence="3 4">
    <name type="scientific">Dysgonomonas mossii DSM 22836</name>
    <dbReference type="NCBI Taxonomy" id="742767"/>
    <lineage>
        <taxon>Bacteria</taxon>
        <taxon>Pseudomonadati</taxon>
        <taxon>Bacteroidota</taxon>
        <taxon>Bacteroidia</taxon>
        <taxon>Bacteroidales</taxon>
        <taxon>Dysgonomonadaceae</taxon>
        <taxon>Dysgonomonas</taxon>
    </lineage>
</organism>
<dbReference type="InterPro" id="IPR001638">
    <property type="entry name" value="Solute-binding_3/MltF_N"/>
</dbReference>
<evidence type="ECO:0000313" key="4">
    <source>
        <dbReference type="Proteomes" id="UP000006420"/>
    </source>
</evidence>
<feature type="domain" description="Solute-binding protein family 3/N-terminal" evidence="2">
    <location>
        <begin position="63"/>
        <end position="275"/>
    </location>
</feature>
<gene>
    <name evidence="3" type="ORF">HMPREF9456_00075</name>
</gene>
<dbReference type="SUPFAM" id="SSF53850">
    <property type="entry name" value="Periplasmic binding protein-like II"/>
    <property type="match status" value="1"/>
</dbReference>
<dbReference type="PANTHER" id="PTHR30024:SF42">
    <property type="entry name" value="ALIPHATIC SULFONATES-BINDING PROTEIN-RELATED"/>
    <property type="match status" value="1"/>
</dbReference>
<dbReference type="EMBL" id="ADLW01000001">
    <property type="protein sequence ID" value="EGK06201.1"/>
    <property type="molecule type" value="Genomic_DNA"/>
</dbReference>
<evidence type="ECO:0000313" key="3">
    <source>
        <dbReference type="EMBL" id="EGK06201.1"/>
    </source>
</evidence>
<dbReference type="Gene3D" id="3.40.190.10">
    <property type="entry name" value="Periplasmic binding protein-like II"/>
    <property type="match status" value="2"/>
</dbReference>
<dbReference type="STRING" id="742767.HMPREF9456_00075"/>
<name>F8WWA6_9BACT</name>
<sequence length="345" mass="37638">MREAVMLLCGRSANFIDLFPLFLQSHIILFIQIMKHIIFSILSISLLLNACSGKKQESAAVQTLTVGVMSSMDYLPLAVAQREGYFAKHGVDVKIQKFMSANERDMAFQSGTVDGGVTDYTSAALLASGGFDMKLTSKCQAPFYIVAGAQSGINNLVELKGKKIAVSQNTVIDFCVDMALASVGLTSNDVEKVEINKIPTRFEMLRNNKIDATGLPNPFALIAASEGCKLLVSMDSLKYTVTGIVFSQKVIDTKSEAIKKMYAAYNEGVAYLNSHTVADIKDILVKELQFPEPVAEKVTLPAYTDAQPVTVADKDIQQVISWLGGKNLLKADFKVENLINDQLTK</sequence>
<dbReference type="HOGENOM" id="CLU_028871_5_2_10"/>
<evidence type="ECO:0000256" key="1">
    <source>
        <dbReference type="ARBA" id="ARBA00010742"/>
    </source>
</evidence>
<keyword evidence="4" id="KW-1185">Reference proteome</keyword>
<dbReference type="PANTHER" id="PTHR30024">
    <property type="entry name" value="ALIPHATIC SULFONATES-BINDING PROTEIN-RELATED"/>
    <property type="match status" value="1"/>
</dbReference>
<accession>F8WWA6</accession>
<comment type="caution">
    <text evidence="3">The sequence shown here is derived from an EMBL/GenBank/DDBJ whole genome shotgun (WGS) entry which is preliminary data.</text>
</comment>
<reference evidence="3 4" key="1">
    <citation type="submission" date="2011-04" db="EMBL/GenBank/DDBJ databases">
        <title>The Genome Sequence of Dysgonomonas mossii DSM 22836.</title>
        <authorList>
            <consortium name="The Broad Institute Genome Sequencing Platform"/>
            <person name="Earl A."/>
            <person name="Ward D."/>
            <person name="Feldgarden M."/>
            <person name="Gevers D."/>
            <person name="Pudlo N."/>
            <person name="Martens E."/>
            <person name="Allen-Vercoe E."/>
            <person name="Young S.K."/>
            <person name="Zeng Q."/>
            <person name="Gargeya S."/>
            <person name="Fitzgerald M."/>
            <person name="Haas B."/>
            <person name="Abouelleil A."/>
            <person name="Alvarado L."/>
            <person name="Arachchi H.M."/>
            <person name="Berlin A."/>
            <person name="Brown A."/>
            <person name="Chapman S.B."/>
            <person name="Chen Z."/>
            <person name="Dunbar C."/>
            <person name="Freedman E."/>
            <person name="Gearin G."/>
            <person name="Gellesch M."/>
            <person name="Goldberg J."/>
            <person name="Griggs A."/>
            <person name="Gujja S."/>
            <person name="Heiman D."/>
            <person name="Howarth C."/>
            <person name="Larson L."/>
            <person name="Lui A."/>
            <person name="MacDonald P.J.P."/>
            <person name="Mehta T."/>
            <person name="Montmayeur A."/>
            <person name="Murphy C."/>
            <person name="Neiman D."/>
            <person name="Pearson M."/>
            <person name="Priest M."/>
            <person name="Roberts A."/>
            <person name="Saif S."/>
            <person name="Shea T."/>
            <person name="Shenoy N."/>
            <person name="Sisk P."/>
            <person name="Stolte C."/>
            <person name="Sykes S."/>
            <person name="Yandava C."/>
            <person name="Wortman J."/>
            <person name="Nusbaum C."/>
            <person name="Birren B."/>
        </authorList>
    </citation>
    <scope>NUCLEOTIDE SEQUENCE [LARGE SCALE GENOMIC DNA]</scope>
    <source>
        <strain evidence="3 4">DSM 22836</strain>
    </source>
</reference>
<evidence type="ECO:0000259" key="2">
    <source>
        <dbReference type="SMART" id="SM00062"/>
    </source>
</evidence>
<dbReference type="AlphaFoldDB" id="F8WWA6"/>